<organism evidence="2">
    <name type="scientific">Rhizophora mucronata</name>
    <name type="common">Asiatic mangrove</name>
    <dbReference type="NCBI Taxonomy" id="61149"/>
    <lineage>
        <taxon>Eukaryota</taxon>
        <taxon>Viridiplantae</taxon>
        <taxon>Streptophyta</taxon>
        <taxon>Embryophyta</taxon>
        <taxon>Tracheophyta</taxon>
        <taxon>Spermatophyta</taxon>
        <taxon>Magnoliopsida</taxon>
        <taxon>eudicotyledons</taxon>
        <taxon>Gunneridae</taxon>
        <taxon>Pentapetalae</taxon>
        <taxon>rosids</taxon>
        <taxon>fabids</taxon>
        <taxon>Malpighiales</taxon>
        <taxon>Rhizophoraceae</taxon>
        <taxon>Rhizophora</taxon>
    </lineage>
</organism>
<protein>
    <submittedName>
        <fullName evidence="2">Uncharacterized protein</fullName>
    </submittedName>
</protein>
<feature type="region of interest" description="Disordered" evidence="1">
    <location>
        <begin position="1"/>
        <end position="32"/>
    </location>
</feature>
<evidence type="ECO:0000256" key="1">
    <source>
        <dbReference type="SAM" id="MobiDB-lite"/>
    </source>
</evidence>
<evidence type="ECO:0000313" key="2">
    <source>
        <dbReference type="EMBL" id="MBW90986.1"/>
    </source>
</evidence>
<feature type="compositionally biased region" description="Basic residues" evidence="1">
    <location>
        <begin position="20"/>
        <end position="32"/>
    </location>
</feature>
<name>A0A2P2JBW9_RHIMU</name>
<dbReference type="EMBL" id="GGEC01010503">
    <property type="protein sequence ID" value="MBW90986.1"/>
    <property type="molecule type" value="Transcribed_RNA"/>
</dbReference>
<accession>A0A2P2JBW9</accession>
<sequence>MGYREKQRKMKEGAMEKFIFLKKKKRKKPNKP</sequence>
<reference evidence="2" key="1">
    <citation type="submission" date="2018-02" db="EMBL/GenBank/DDBJ databases">
        <title>Rhizophora mucronata_Transcriptome.</title>
        <authorList>
            <person name="Meera S.P."/>
            <person name="Sreeshan A."/>
            <person name="Augustine A."/>
        </authorList>
    </citation>
    <scope>NUCLEOTIDE SEQUENCE</scope>
    <source>
        <tissue evidence="2">Leaf</tissue>
    </source>
</reference>
<dbReference type="AlphaFoldDB" id="A0A2P2JBW9"/>
<proteinExistence type="predicted"/>